<evidence type="ECO:0000313" key="2">
    <source>
        <dbReference type="EMBL" id="VDK64632.1"/>
    </source>
</evidence>
<dbReference type="STRING" id="42157.A0A182E127"/>
<proteinExistence type="predicted"/>
<sequence length="198" mass="22434">MESNKSQVRKSSCNSTPNSRRQSLTAQLTRTARRFSAALAPHLIKLDPLPMLQNYEMLNIRLANVKQLQAAIQRYIIKNGVSFSPIDFEITDANDMRVLSISLHPEEMILSEGTRKILSIAFDGSDPDECGTVIATIKHPISEKKKLFRLEWVPQADNELRLIVIAFGMTQMVLDAYPSLSHIISEYNQKKIGKFPYD</sequence>
<evidence type="ECO:0000313" key="3">
    <source>
        <dbReference type="Proteomes" id="UP000271087"/>
    </source>
</evidence>
<keyword evidence="3" id="KW-1185">Reference proteome</keyword>
<gene>
    <name evidence="2" type="ORF">NOO_LOCUS1660</name>
</gene>
<reference evidence="4" key="1">
    <citation type="submission" date="2016-06" db="UniProtKB">
        <authorList>
            <consortium name="WormBaseParasite"/>
        </authorList>
    </citation>
    <scope>IDENTIFICATION</scope>
</reference>
<name>A0A182E127_ONCOC</name>
<dbReference type="WBParaSite" id="nOo.2.0.1.t01660-RA">
    <property type="protein sequence ID" value="nOo.2.0.1.t01660-RA"/>
    <property type="gene ID" value="nOo.2.0.1.g01660"/>
</dbReference>
<feature type="region of interest" description="Disordered" evidence="1">
    <location>
        <begin position="1"/>
        <end position="24"/>
    </location>
</feature>
<reference evidence="2 3" key="2">
    <citation type="submission" date="2018-08" db="EMBL/GenBank/DDBJ databases">
        <authorList>
            <person name="Laetsch R D."/>
            <person name="Stevens L."/>
            <person name="Kumar S."/>
            <person name="Blaxter L. M."/>
        </authorList>
    </citation>
    <scope>NUCLEOTIDE SEQUENCE [LARGE SCALE GENOMIC DNA]</scope>
</reference>
<protein>
    <submittedName>
        <fullName evidence="4">START domain-containing protein</fullName>
    </submittedName>
</protein>
<organism evidence="4">
    <name type="scientific">Onchocerca ochengi</name>
    <name type="common">Filarial nematode worm</name>
    <dbReference type="NCBI Taxonomy" id="42157"/>
    <lineage>
        <taxon>Eukaryota</taxon>
        <taxon>Metazoa</taxon>
        <taxon>Ecdysozoa</taxon>
        <taxon>Nematoda</taxon>
        <taxon>Chromadorea</taxon>
        <taxon>Rhabditida</taxon>
        <taxon>Spirurina</taxon>
        <taxon>Spiruromorpha</taxon>
        <taxon>Filarioidea</taxon>
        <taxon>Onchocercidae</taxon>
        <taxon>Onchocerca</taxon>
    </lineage>
</organism>
<dbReference type="EMBL" id="UYRW01000219">
    <property type="protein sequence ID" value="VDK64632.1"/>
    <property type="molecule type" value="Genomic_DNA"/>
</dbReference>
<evidence type="ECO:0000313" key="4">
    <source>
        <dbReference type="WBParaSite" id="nOo.2.0.1.t01660-RA"/>
    </source>
</evidence>
<accession>A0A182E127</accession>
<dbReference type="OrthoDB" id="5814573at2759"/>
<evidence type="ECO:0000256" key="1">
    <source>
        <dbReference type="SAM" id="MobiDB-lite"/>
    </source>
</evidence>
<dbReference type="Proteomes" id="UP000271087">
    <property type="component" value="Unassembled WGS sequence"/>
</dbReference>
<dbReference type="AlphaFoldDB" id="A0A182E127"/>